<evidence type="ECO:0000313" key="9">
    <source>
        <dbReference type="EMBL" id="CAG8948847.1"/>
    </source>
</evidence>
<keyword evidence="3 7" id="KW-1133">Transmembrane helix</keyword>
<evidence type="ECO:0000313" key="10">
    <source>
        <dbReference type="Proteomes" id="UP000696280"/>
    </source>
</evidence>
<feature type="compositionally biased region" description="Basic and acidic residues" evidence="6">
    <location>
        <begin position="316"/>
        <end position="337"/>
    </location>
</feature>
<dbReference type="OrthoDB" id="5022096at2759"/>
<feature type="transmembrane region" description="Helical" evidence="7">
    <location>
        <begin position="253"/>
        <end position="273"/>
    </location>
</feature>
<keyword evidence="4 7" id="KW-0472">Membrane</keyword>
<evidence type="ECO:0000256" key="7">
    <source>
        <dbReference type="SAM" id="Phobius"/>
    </source>
</evidence>
<proteinExistence type="inferred from homology"/>
<accession>A0A9N9PNX7</accession>
<comment type="similarity">
    <text evidence="5">Belongs to the SAT4 family.</text>
</comment>
<evidence type="ECO:0000256" key="3">
    <source>
        <dbReference type="ARBA" id="ARBA00022989"/>
    </source>
</evidence>
<dbReference type="GO" id="GO:0016020">
    <property type="term" value="C:membrane"/>
    <property type="evidence" value="ECO:0007669"/>
    <property type="project" value="UniProtKB-SubCell"/>
</dbReference>
<keyword evidence="2 7" id="KW-0812">Transmembrane</keyword>
<dbReference type="PANTHER" id="PTHR33048:SF155">
    <property type="entry name" value="INTEGRAL MEMBRANE PROTEIN"/>
    <property type="match status" value="1"/>
</dbReference>
<evidence type="ECO:0000256" key="6">
    <source>
        <dbReference type="SAM" id="MobiDB-lite"/>
    </source>
</evidence>
<feature type="transmembrane region" description="Helical" evidence="7">
    <location>
        <begin position="52"/>
        <end position="71"/>
    </location>
</feature>
<evidence type="ECO:0000256" key="4">
    <source>
        <dbReference type="ARBA" id="ARBA00023136"/>
    </source>
</evidence>
<gene>
    <name evidence="9" type="ORF">HYFRA_00001970</name>
</gene>
<sequence length="387" mass="42641">MATVQQVAVDLTESRGPDILIITWIFTILTIIVVSLKLFTRASILNALAIDDFFIFVSAVLIIICTSVFTYDVQLGMGKHAAALPVAQVSHAVKVNLIANPFCIMAYSFPNISVAILINRILAPNKIRAILLYFLVITQVLSAAVSCVLLFVQCLPSEFIWNPDPALNPTCLAPGVVSGYSYFVGSYAAATDIILGVVPMVAFWKLKLDTRTKIGLCLMMGCTLFAAICAAVKTSHLGSLEQLNDFTYATVDLVIWAIVEANVIIIAACIPTLRPFFHKFFKHSDITEGRSFFWSGSFFKIGSKNKHSFGSTGSWGRKEKSSVSHSHSDGLDTKDLPDIELQNEPRQNSESHLQILRTTQFSMDSTTRENMEYAASFKNERTSKSMV</sequence>
<protein>
    <recommendedName>
        <fullName evidence="8">Rhodopsin domain-containing protein</fullName>
    </recommendedName>
</protein>
<dbReference type="AlphaFoldDB" id="A0A9N9PNX7"/>
<dbReference type="Pfam" id="PF20684">
    <property type="entry name" value="Fung_rhodopsin"/>
    <property type="match status" value="1"/>
</dbReference>
<feature type="transmembrane region" description="Helical" evidence="7">
    <location>
        <begin position="130"/>
        <end position="152"/>
    </location>
</feature>
<feature type="transmembrane region" description="Helical" evidence="7">
    <location>
        <begin position="182"/>
        <end position="204"/>
    </location>
</feature>
<dbReference type="Proteomes" id="UP000696280">
    <property type="component" value="Unassembled WGS sequence"/>
</dbReference>
<dbReference type="EMBL" id="CAJVRL010000001">
    <property type="protein sequence ID" value="CAG8948847.1"/>
    <property type="molecule type" value="Genomic_DNA"/>
</dbReference>
<dbReference type="InterPro" id="IPR052337">
    <property type="entry name" value="SAT4-like"/>
</dbReference>
<evidence type="ECO:0000259" key="8">
    <source>
        <dbReference type="Pfam" id="PF20684"/>
    </source>
</evidence>
<feature type="region of interest" description="Disordered" evidence="6">
    <location>
        <begin position="308"/>
        <end position="337"/>
    </location>
</feature>
<reference evidence="9" key="1">
    <citation type="submission" date="2021-07" db="EMBL/GenBank/DDBJ databases">
        <authorList>
            <person name="Durling M."/>
        </authorList>
    </citation>
    <scope>NUCLEOTIDE SEQUENCE</scope>
</reference>
<feature type="transmembrane region" description="Helical" evidence="7">
    <location>
        <begin position="19"/>
        <end position="40"/>
    </location>
</feature>
<feature type="transmembrane region" description="Helical" evidence="7">
    <location>
        <begin position="216"/>
        <end position="233"/>
    </location>
</feature>
<dbReference type="PANTHER" id="PTHR33048">
    <property type="entry name" value="PTH11-LIKE INTEGRAL MEMBRANE PROTEIN (AFU_ORTHOLOGUE AFUA_5G11245)"/>
    <property type="match status" value="1"/>
</dbReference>
<feature type="domain" description="Rhodopsin" evidence="8">
    <location>
        <begin position="36"/>
        <end position="278"/>
    </location>
</feature>
<name>A0A9N9PNX7_9HELO</name>
<comment type="caution">
    <text evidence="9">The sequence shown here is derived from an EMBL/GenBank/DDBJ whole genome shotgun (WGS) entry which is preliminary data.</text>
</comment>
<evidence type="ECO:0000256" key="5">
    <source>
        <dbReference type="ARBA" id="ARBA00038359"/>
    </source>
</evidence>
<evidence type="ECO:0000256" key="2">
    <source>
        <dbReference type="ARBA" id="ARBA00022692"/>
    </source>
</evidence>
<feature type="transmembrane region" description="Helical" evidence="7">
    <location>
        <begin position="98"/>
        <end position="118"/>
    </location>
</feature>
<dbReference type="InterPro" id="IPR049326">
    <property type="entry name" value="Rhodopsin_dom_fungi"/>
</dbReference>
<keyword evidence="10" id="KW-1185">Reference proteome</keyword>
<comment type="subcellular location">
    <subcellularLocation>
        <location evidence="1">Membrane</location>
        <topology evidence="1">Multi-pass membrane protein</topology>
    </subcellularLocation>
</comment>
<evidence type="ECO:0000256" key="1">
    <source>
        <dbReference type="ARBA" id="ARBA00004141"/>
    </source>
</evidence>
<organism evidence="9 10">
    <name type="scientific">Hymenoscyphus fraxineus</name>
    <dbReference type="NCBI Taxonomy" id="746836"/>
    <lineage>
        <taxon>Eukaryota</taxon>
        <taxon>Fungi</taxon>
        <taxon>Dikarya</taxon>
        <taxon>Ascomycota</taxon>
        <taxon>Pezizomycotina</taxon>
        <taxon>Leotiomycetes</taxon>
        <taxon>Helotiales</taxon>
        <taxon>Helotiaceae</taxon>
        <taxon>Hymenoscyphus</taxon>
    </lineage>
</organism>